<dbReference type="InterPro" id="IPR003006">
    <property type="entry name" value="Ig/MHC_CS"/>
</dbReference>
<dbReference type="SMART" id="SM00407">
    <property type="entry name" value="IGc1"/>
    <property type="match status" value="1"/>
</dbReference>
<sequence>VIESVVSATFGSVTNVKVFIKEYQWLFFIFTATHSLQYFYTAVTPGLNIPEYTADGLVDGEQFMHYDSSTKRSIPKTEWIERNVGTDYWSRSTHVQQSTQGLFRVGVAILMRRFNNTEGVHTWQVVYGCDLNDDGTKRGYIQYGYDGEDFLSLDLNTLTWTAANAKAVITKLKWEETAKAAAHNIYLENNCTEWLQKYVSYGRDTLERKDPPEVTLFQKDSSSPVVCHATGFFPRELMISWKKNGEDLHENVELRETLPNQDGTFQKRSILTVLPEELHKNEYTCVVQHIGMEKDLLLPVEPGGALDGVIAGVVVAVLLLIGCAGFFIWRKKKKGKEHMW</sequence>
<evidence type="ECO:0000259" key="5">
    <source>
        <dbReference type="PROSITE" id="PS50835"/>
    </source>
</evidence>
<dbReference type="PRINTS" id="PR01638">
    <property type="entry name" value="MHCCLASSI"/>
</dbReference>
<dbReference type="InterPro" id="IPR007110">
    <property type="entry name" value="Ig-like_dom"/>
</dbReference>
<evidence type="ECO:0000256" key="2">
    <source>
        <dbReference type="ARBA" id="ARBA00023319"/>
    </source>
</evidence>
<dbReference type="SUPFAM" id="SSF54452">
    <property type="entry name" value="MHC antigen-recognition domain"/>
    <property type="match status" value="1"/>
</dbReference>
<dbReference type="FunFam" id="3.30.500.10:FF:000001">
    <property type="entry name" value="H-2 class I histocompatibility antigen, alpha chain"/>
    <property type="match status" value="1"/>
</dbReference>
<dbReference type="InterPro" id="IPR003597">
    <property type="entry name" value="Ig_C1-set"/>
</dbReference>
<dbReference type="InterPro" id="IPR050208">
    <property type="entry name" value="MHC_class-I_related"/>
</dbReference>
<feature type="transmembrane region" description="Helical" evidence="4">
    <location>
        <begin position="309"/>
        <end position="329"/>
    </location>
</feature>
<dbReference type="AlphaFoldDB" id="A0AAD9A167"/>
<evidence type="ECO:0000313" key="6">
    <source>
        <dbReference type="EMBL" id="KAK1806915.1"/>
    </source>
</evidence>
<comment type="caution">
    <text evidence="6">The sequence shown here is derived from an EMBL/GenBank/DDBJ whole genome shotgun (WGS) entry which is preliminary data.</text>
</comment>
<protein>
    <recommendedName>
        <fullName evidence="5">Ig-like domain-containing protein</fullName>
    </recommendedName>
</protein>
<comment type="similarity">
    <text evidence="3">Belongs to the MHC class I family.</text>
</comment>
<organism evidence="6 7">
    <name type="scientific">Electrophorus voltai</name>
    <dbReference type="NCBI Taxonomy" id="2609070"/>
    <lineage>
        <taxon>Eukaryota</taxon>
        <taxon>Metazoa</taxon>
        <taxon>Chordata</taxon>
        <taxon>Craniata</taxon>
        <taxon>Vertebrata</taxon>
        <taxon>Euteleostomi</taxon>
        <taxon>Actinopterygii</taxon>
        <taxon>Neopterygii</taxon>
        <taxon>Teleostei</taxon>
        <taxon>Ostariophysi</taxon>
        <taxon>Gymnotiformes</taxon>
        <taxon>Gymnotoidei</taxon>
        <taxon>Gymnotidae</taxon>
        <taxon>Electrophorus</taxon>
    </lineage>
</organism>
<keyword evidence="7" id="KW-1185">Reference proteome</keyword>
<keyword evidence="1" id="KW-0325">Glycoprotein</keyword>
<gene>
    <name evidence="6" type="ORF">P4O66_005398</name>
</gene>
<evidence type="ECO:0000256" key="1">
    <source>
        <dbReference type="ARBA" id="ARBA00023180"/>
    </source>
</evidence>
<dbReference type="GO" id="GO:0005615">
    <property type="term" value="C:extracellular space"/>
    <property type="evidence" value="ECO:0007669"/>
    <property type="project" value="TreeGrafter"/>
</dbReference>
<dbReference type="InterPro" id="IPR013783">
    <property type="entry name" value="Ig-like_fold"/>
</dbReference>
<feature type="domain" description="Ig-like" evidence="5">
    <location>
        <begin position="212"/>
        <end position="297"/>
    </location>
</feature>
<dbReference type="Pfam" id="PF00129">
    <property type="entry name" value="MHC_I"/>
    <property type="match status" value="1"/>
</dbReference>
<dbReference type="Pfam" id="PF07654">
    <property type="entry name" value="C1-set"/>
    <property type="match status" value="1"/>
</dbReference>
<dbReference type="InterPro" id="IPR037055">
    <property type="entry name" value="MHC_I-like_Ag-recog_sf"/>
</dbReference>
<dbReference type="GO" id="GO:0009897">
    <property type="term" value="C:external side of plasma membrane"/>
    <property type="evidence" value="ECO:0007669"/>
    <property type="project" value="TreeGrafter"/>
</dbReference>
<feature type="non-terminal residue" evidence="6">
    <location>
        <position position="1"/>
    </location>
</feature>
<keyword evidence="2" id="KW-0393">Immunoglobulin domain</keyword>
<dbReference type="PROSITE" id="PS50835">
    <property type="entry name" value="IG_LIKE"/>
    <property type="match status" value="1"/>
</dbReference>
<dbReference type="PROSITE" id="PS00290">
    <property type="entry name" value="IG_MHC"/>
    <property type="match status" value="1"/>
</dbReference>
<dbReference type="CDD" id="cd07698">
    <property type="entry name" value="IgC1_MHC_I_alpha3"/>
    <property type="match status" value="1"/>
</dbReference>
<dbReference type="GO" id="GO:0006955">
    <property type="term" value="P:immune response"/>
    <property type="evidence" value="ECO:0007669"/>
    <property type="project" value="TreeGrafter"/>
</dbReference>
<reference evidence="6" key="1">
    <citation type="submission" date="2023-03" db="EMBL/GenBank/DDBJ databases">
        <title>Electrophorus voltai genome.</title>
        <authorList>
            <person name="Bian C."/>
        </authorList>
    </citation>
    <scope>NUCLEOTIDE SEQUENCE</scope>
    <source>
        <strain evidence="6">CB-2022</strain>
        <tissue evidence="6">Muscle</tissue>
    </source>
</reference>
<dbReference type="InterPro" id="IPR011162">
    <property type="entry name" value="MHC_I/II-like_Ag-recog"/>
</dbReference>
<dbReference type="Proteomes" id="UP001239994">
    <property type="component" value="Unassembled WGS sequence"/>
</dbReference>
<evidence type="ECO:0000256" key="3">
    <source>
        <dbReference type="RuleBase" id="RU004439"/>
    </source>
</evidence>
<dbReference type="EMBL" id="JAROKS010000001">
    <property type="protein sequence ID" value="KAK1806915.1"/>
    <property type="molecule type" value="Genomic_DNA"/>
</dbReference>
<dbReference type="Gene3D" id="3.30.500.10">
    <property type="entry name" value="MHC class I-like antigen recognition-like"/>
    <property type="match status" value="1"/>
</dbReference>
<keyword evidence="4" id="KW-0812">Transmembrane</keyword>
<dbReference type="PANTHER" id="PTHR16675">
    <property type="entry name" value="MHC CLASS I-RELATED"/>
    <property type="match status" value="1"/>
</dbReference>
<keyword evidence="4" id="KW-1133">Transmembrane helix</keyword>
<dbReference type="Gene3D" id="2.60.40.10">
    <property type="entry name" value="Immunoglobulins"/>
    <property type="match status" value="1"/>
</dbReference>
<dbReference type="InterPro" id="IPR011161">
    <property type="entry name" value="MHC_I-like_Ag-recog"/>
</dbReference>
<dbReference type="InterPro" id="IPR001039">
    <property type="entry name" value="MHC_I_a_a1/a2"/>
</dbReference>
<proteinExistence type="inferred from homology"/>
<dbReference type="SUPFAM" id="SSF48726">
    <property type="entry name" value="Immunoglobulin"/>
    <property type="match status" value="1"/>
</dbReference>
<evidence type="ECO:0000313" key="7">
    <source>
        <dbReference type="Proteomes" id="UP001239994"/>
    </source>
</evidence>
<evidence type="ECO:0000256" key="4">
    <source>
        <dbReference type="SAM" id="Phobius"/>
    </source>
</evidence>
<dbReference type="InterPro" id="IPR036179">
    <property type="entry name" value="Ig-like_dom_sf"/>
</dbReference>
<name>A0AAD9A167_9TELE</name>
<keyword evidence="4" id="KW-0472">Membrane</keyword>
<accession>A0AAD9A167</accession>
<dbReference type="PANTHER" id="PTHR16675:SF237">
    <property type="entry name" value="MHC CLASS I ANTIGEN TRANSCRIPT VARIANT 1-RELATED"/>
    <property type="match status" value="1"/>
</dbReference>